<evidence type="ECO:0000313" key="5">
    <source>
        <dbReference type="Proteomes" id="UP000228380"/>
    </source>
</evidence>
<evidence type="ECO:0000256" key="3">
    <source>
        <dbReference type="SAM" id="SignalP"/>
    </source>
</evidence>
<dbReference type="AlphaFoldDB" id="A0A8B7CHC7"/>
<feature type="repeat" description="PPR" evidence="2">
    <location>
        <begin position="374"/>
        <end position="404"/>
    </location>
</feature>
<dbReference type="Gene3D" id="1.25.40.10">
    <property type="entry name" value="Tetratricopeptide repeat domain"/>
    <property type="match status" value="5"/>
</dbReference>
<dbReference type="GO" id="GO:0008270">
    <property type="term" value="F:zinc ion binding"/>
    <property type="evidence" value="ECO:0007669"/>
    <property type="project" value="InterPro"/>
</dbReference>
<feature type="repeat" description="PPR" evidence="2">
    <location>
        <begin position="109"/>
        <end position="144"/>
    </location>
</feature>
<dbReference type="SUPFAM" id="SSF48452">
    <property type="entry name" value="TPR-like"/>
    <property type="match status" value="1"/>
</dbReference>
<organism evidence="5 6">
    <name type="scientific">Phoenix dactylifera</name>
    <name type="common">Date palm</name>
    <dbReference type="NCBI Taxonomy" id="42345"/>
    <lineage>
        <taxon>Eukaryota</taxon>
        <taxon>Viridiplantae</taxon>
        <taxon>Streptophyta</taxon>
        <taxon>Embryophyta</taxon>
        <taxon>Tracheophyta</taxon>
        <taxon>Spermatophyta</taxon>
        <taxon>Magnoliopsida</taxon>
        <taxon>Liliopsida</taxon>
        <taxon>Arecaceae</taxon>
        <taxon>Coryphoideae</taxon>
        <taxon>Phoeniceae</taxon>
        <taxon>Phoenix</taxon>
    </lineage>
</organism>
<dbReference type="FunFam" id="1.25.40.10:FF:000031">
    <property type="entry name" value="Pentatricopeptide repeat-containing protein mitochondrial"/>
    <property type="match status" value="1"/>
</dbReference>
<dbReference type="Pfam" id="PF14432">
    <property type="entry name" value="DYW_deaminase"/>
    <property type="match status" value="1"/>
</dbReference>
<evidence type="ECO:0000256" key="1">
    <source>
        <dbReference type="ARBA" id="ARBA00022737"/>
    </source>
</evidence>
<dbReference type="RefSeq" id="XP_008799333.3">
    <property type="nucleotide sequence ID" value="XM_008801111.3"/>
</dbReference>
<evidence type="ECO:0000259" key="4">
    <source>
        <dbReference type="Pfam" id="PF14432"/>
    </source>
</evidence>
<feature type="repeat" description="PPR" evidence="2">
    <location>
        <begin position="212"/>
        <end position="246"/>
    </location>
</feature>
<sequence>MGFNFPTATVNLMGLLSAMAEPIRSSHSSPPSPIFHHLPNRPKHQASLSLLLHHHPNLSLHQLKQIQAQLFHQSLHHDTILITKLIASCASSGAINYAARLFRSLPEPDLVLCNSMLKAYTLNSLPDLAVSFFVDQLLFRGFSPDRFTFPSILKACAALSDLALGQQLHAGLVKNTNTCRDVIVLNSLLHMYFKCCRSESAIRVFRQIGVPNPTSWNMMMSGLLSSGDLDSARAVFDEMPQRDVVSWNTLMSAYVKAGEMDVAQDLFDKMHEKDSVSWNVLISGYSQNGESDKALSVFSRMLADGIKPDNATLLAVASACSSACSVESKVVDQIASFARSVNSVTVSTALLNLYANVGRMEEAREVFDAIPEKDLVAWNAMITGCARNRRPAEAIELFRLMQKPRNGVKIRPDSVTMISLIDSCSQMGALSLGEWVYAYIRKNRIKTDTVLMTALVDMYAKCGDLGRARRLFAEMPGKDLASWNAMIKGLAVHGQGNEAVEMFYLMEKDGIVPNDVTFVGLLHACSHGGLVVKGLELFELMQSRYGIAPCIEHYGCVVDLLGRAGRLVEAYELVKNMLVEPDIVIWGALLGACRSHQNLELAEVAAQRLVELDPGHDGNYVLLSNVYASMGKWGNVDRVRAQMRARLVRKAPGCSAVELGGVVHEFRAGDRSHPRSNEIYGAWDELAKQLKMLGYEPDRGALLKTLDEEGREEVLYRHSEKLALSFALISSESKSPIRIIKNLRICNDCHRVMELVSELEEREITVRDRIRFHHFNAGHCSCGGYW</sequence>
<gene>
    <name evidence="6" type="primary">LOC103714012</name>
</gene>
<feature type="signal peptide" evidence="3">
    <location>
        <begin position="1"/>
        <end position="20"/>
    </location>
</feature>
<dbReference type="InterPro" id="IPR046849">
    <property type="entry name" value="E2_motif"/>
</dbReference>
<dbReference type="Pfam" id="PF01535">
    <property type="entry name" value="PPR"/>
    <property type="match status" value="3"/>
</dbReference>
<feature type="domain" description="DYW" evidence="4">
    <location>
        <begin position="694"/>
        <end position="786"/>
    </location>
</feature>
<keyword evidence="1" id="KW-0677">Repeat</keyword>
<dbReference type="FunFam" id="1.25.40.10:FF:000366">
    <property type="entry name" value="Pentatricopeptide (PPR) repeat-containing protein"/>
    <property type="match status" value="1"/>
</dbReference>
<dbReference type="InterPro" id="IPR002885">
    <property type="entry name" value="PPR_rpt"/>
</dbReference>
<dbReference type="Pfam" id="PF12854">
    <property type="entry name" value="PPR_1"/>
    <property type="match status" value="1"/>
</dbReference>
<dbReference type="InterPro" id="IPR046848">
    <property type="entry name" value="E_motif"/>
</dbReference>
<feature type="repeat" description="PPR" evidence="2">
    <location>
        <begin position="479"/>
        <end position="513"/>
    </location>
</feature>
<dbReference type="NCBIfam" id="TIGR00756">
    <property type="entry name" value="PPR"/>
    <property type="match status" value="6"/>
</dbReference>
<reference evidence="6" key="2">
    <citation type="submission" date="2025-08" db="UniProtKB">
        <authorList>
            <consortium name="RefSeq"/>
        </authorList>
    </citation>
    <scope>IDENTIFICATION</scope>
    <source>
        <tissue evidence="6">Young leaves</tissue>
    </source>
</reference>
<name>A0A8B7CHC7_PHODC</name>
<dbReference type="InterPro" id="IPR011990">
    <property type="entry name" value="TPR-like_helical_dom_sf"/>
</dbReference>
<feature type="repeat" description="PPR" evidence="2">
    <location>
        <begin position="448"/>
        <end position="478"/>
    </location>
</feature>
<dbReference type="InterPro" id="IPR046960">
    <property type="entry name" value="PPR_At4g14850-like_plant"/>
</dbReference>
<dbReference type="GeneID" id="103714012"/>
<dbReference type="InterPro" id="IPR032867">
    <property type="entry name" value="DYW_dom"/>
</dbReference>
<dbReference type="Pfam" id="PF13041">
    <property type="entry name" value="PPR_2"/>
    <property type="match status" value="3"/>
</dbReference>
<dbReference type="KEGG" id="pda:103714012"/>
<evidence type="ECO:0000313" key="6">
    <source>
        <dbReference type="RefSeq" id="XP_008799333.3"/>
    </source>
</evidence>
<keyword evidence="3" id="KW-0732">Signal</keyword>
<dbReference type="GO" id="GO:0009451">
    <property type="term" value="P:RNA modification"/>
    <property type="evidence" value="ECO:0007669"/>
    <property type="project" value="InterPro"/>
</dbReference>
<dbReference type="PANTHER" id="PTHR47926">
    <property type="entry name" value="PENTATRICOPEPTIDE REPEAT-CONTAINING PROTEIN"/>
    <property type="match status" value="1"/>
</dbReference>
<feature type="chain" id="PRO_5034058096" evidence="3">
    <location>
        <begin position="21"/>
        <end position="786"/>
    </location>
</feature>
<keyword evidence="5" id="KW-1185">Reference proteome</keyword>
<evidence type="ECO:0000256" key="2">
    <source>
        <dbReference type="PROSITE-ProRule" id="PRU00708"/>
    </source>
</evidence>
<feature type="repeat" description="PPR" evidence="2">
    <location>
        <begin position="274"/>
        <end position="308"/>
    </location>
</feature>
<dbReference type="Proteomes" id="UP000228380">
    <property type="component" value="Chromosome 1"/>
</dbReference>
<protein>
    <submittedName>
        <fullName evidence="6">Pentatricopeptide repeat-containing protein At4g21065-like</fullName>
    </submittedName>
</protein>
<dbReference type="Pfam" id="PF20430">
    <property type="entry name" value="Eplus_motif"/>
    <property type="match status" value="1"/>
</dbReference>
<dbReference type="PROSITE" id="PS51375">
    <property type="entry name" value="PPR"/>
    <property type="match status" value="6"/>
</dbReference>
<proteinExistence type="predicted"/>
<dbReference type="OrthoDB" id="185373at2759"/>
<reference evidence="5" key="1">
    <citation type="journal article" date="2019" name="Nat. Commun.">
        <title>Genome-wide association mapping of date palm fruit traits.</title>
        <authorList>
            <person name="Hazzouri K.M."/>
            <person name="Gros-Balthazard M."/>
            <person name="Flowers J.M."/>
            <person name="Copetti D."/>
            <person name="Lemansour A."/>
            <person name="Lebrun M."/>
            <person name="Masmoudi K."/>
            <person name="Ferrand S."/>
            <person name="Dhar M.I."/>
            <person name="Fresquez Z.A."/>
            <person name="Rosas U."/>
            <person name="Zhang J."/>
            <person name="Talag J."/>
            <person name="Lee S."/>
            <person name="Kudrna D."/>
            <person name="Powell R.F."/>
            <person name="Leitch I.J."/>
            <person name="Krueger R.R."/>
            <person name="Wing R.A."/>
            <person name="Amiri K.M.A."/>
            <person name="Purugganan M.D."/>
        </authorList>
    </citation>
    <scope>NUCLEOTIDE SEQUENCE [LARGE SCALE GENOMIC DNA]</scope>
    <source>
        <strain evidence="5">cv. Khalas</strain>
    </source>
</reference>
<dbReference type="Pfam" id="PF20431">
    <property type="entry name" value="E_motif"/>
    <property type="match status" value="1"/>
</dbReference>
<accession>A0A8B7CHC7</accession>
<dbReference type="GO" id="GO:0003723">
    <property type="term" value="F:RNA binding"/>
    <property type="evidence" value="ECO:0007669"/>
    <property type="project" value="InterPro"/>
</dbReference>